<dbReference type="AlphaFoldDB" id="A0A366EKZ9"/>
<dbReference type="PANTHER" id="PTHR30008:SF0">
    <property type="entry name" value="EXODEOXYRIBONUCLEASE 7 LARGE SUBUNIT"/>
    <property type="match status" value="1"/>
</dbReference>
<dbReference type="Pfam" id="PF02601">
    <property type="entry name" value="Exonuc_VII_L"/>
    <property type="match status" value="1"/>
</dbReference>
<dbReference type="HAMAP" id="MF_00378">
    <property type="entry name" value="Exonuc_7_L"/>
    <property type="match status" value="1"/>
</dbReference>
<dbReference type="Pfam" id="PF13742">
    <property type="entry name" value="tRNA_anti_2"/>
    <property type="match status" value="1"/>
</dbReference>
<dbReference type="NCBIfam" id="TIGR00237">
    <property type="entry name" value="xseA"/>
    <property type="match status" value="1"/>
</dbReference>
<comment type="function">
    <text evidence="5">Bidirectionally degrades single-stranded DNA into large acid-insoluble oligonucleotides, which are then degraded further into small acid-soluble oligonucleotides.</text>
</comment>
<feature type="compositionally biased region" description="Gly residues" evidence="7">
    <location>
        <begin position="521"/>
        <end position="531"/>
    </location>
</feature>
<evidence type="ECO:0000259" key="9">
    <source>
        <dbReference type="Pfam" id="PF13742"/>
    </source>
</evidence>
<dbReference type="InterPro" id="IPR003753">
    <property type="entry name" value="Exonuc_VII_L"/>
</dbReference>
<dbReference type="InterPro" id="IPR025824">
    <property type="entry name" value="OB-fold_nuc-bd_dom"/>
</dbReference>
<comment type="subunit">
    <text evidence="5">Heterooligomer composed of large and small subunits.</text>
</comment>
<evidence type="ECO:0000313" key="10">
    <source>
        <dbReference type="EMBL" id="RBP03063.1"/>
    </source>
</evidence>
<comment type="catalytic activity">
    <reaction evidence="5 6">
        <text>Exonucleolytic cleavage in either 5'- to 3'- or 3'- to 5'-direction to yield nucleoside 5'-phosphates.</text>
        <dbReference type="EC" id="3.1.11.6"/>
    </reaction>
</comment>
<evidence type="ECO:0000313" key="11">
    <source>
        <dbReference type="Proteomes" id="UP000253529"/>
    </source>
</evidence>
<evidence type="ECO:0000256" key="6">
    <source>
        <dbReference type="RuleBase" id="RU004355"/>
    </source>
</evidence>
<sequence>MAAPETTASNAPEISVSELSNSIKRAIEDRFGYVRVRGEISGYRGPHSSGHAYFSLKDAGARLDAVVWRTAFVRMKVKPEEGLEVVAVGRLTTFPGKSSYQIVVEQLEPAGVGALMALLEARRKKLADEGLFDAARKRKVPFLPRVVGVVTSPTGAVIRDILHRLADRFPVRVVVWPVRVQGDTSAAEVAAAIDGFNALGPNGPAPRPDVLIVARGGGSLEDLMGFNEEAAVRAVARSAIPVIAAVGHETDWTLIDHAADLRAPTPTAAAEFAVPVRSDLLASVAELDARRRGAARRLGERRRADLRALSRALPGGEALVAGPRQRLDRAGAALAARLRGAVDARALKLAGLARGLARHSPRAHLAGLTERVRGVAGRLRRLGPALIERPRREAEAAARGLVRERSHLARRRAERAGDLQNLGARLGRAFADALAARRARVAASWQLAGAVSYRAVLARGFALVRDEAGEALRSAAETREGQRLRIEFADGSIPAIAGAGSGDAASRPVLAAPPRPKRARGGAGEGQGSLF</sequence>
<evidence type="ECO:0000256" key="2">
    <source>
        <dbReference type="ARBA" id="ARBA00022722"/>
    </source>
</evidence>
<keyword evidence="1 5" id="KW-0963">Cytoplasm</keyword>
<evidence type="ECO:0000256" key="3">
    <source>
        <dbReference type="ARBA" id="ARBA00022801"/>
    </source>
</evidence>
<evidence type="ECO:0000256" key="1">
    <source>
        <dbReference type="ARBA" id="ARBA00022490"/>
    </source>
</evidence>
<comment type="similarity">
    <text evidence="5 6">Belongs to the XseA family.</text>
</comment>
<feature type="domain" description="OB-fold nucleic acid binding" evidence="9">
    <location>
        <begin position="14"/>
        <end position="108"/>
    </location>
</feature>
<comment type="subcellular location">
    <subcellularLocation>
        <location evidence="5 6">Cytoplasm</location>
    </subcellularLocation>
</comment>
<organism evidence="10 11">
    <name type="scientific">Roseiarcus fermentans</name>
    <dbReference type="NCBI Taxonomy" id="1473586"/>
    <lineage>
        <taxon>Bacteria</taxon>
        <taxon>Pseudomonadati</taxon>
        <taxon>Pseudomonadota</taxon>
        <taxon>Alphaproteobacteria</taxon>
        <taxon>Hyphomicrobiales</taxon>
        <taxon>Roseiarcaceae</taxon>
        <taxon>Roseiarcus</taxon>
    </lineage>
</organism>
<accession>A0A366EKZ9</accession>
<dbReference type="GO" id="GO:0006308">
    <property type="term" value="P:DNA catabolic process"/>
    <property type="evidence" value="ECO:0007669"/>
    <property type="project" value="UniProtKB-UniRule"/>
</dbReference>
<proteinExistence type="inferred from homology"/>
<comment type="caution">
    <text evidence="10">The sequence shown here is derived from an EMBL/GenBank/DDBJ whole genome shotgun (WGS) entry which is preliminary data.</text>
</comment>
<evidence type="ECO:0000259" key="8">
    <source>
        <dbReference type="Pfam" id="PF02601"/>
    </source>
</evidence>
<reference evidence="10 11" key="1">
    <citation type="submission" date="2018-06" db="EMBL/GenBank/DDBJ databases">
        <title>Genomic Encyclopedia of Type Strains, Phase IV (KMG-IV): sequencing the most valuable type-strain genomes for metagenomic binning, comparative biology and taxonomic classification.</title>
        <authorList>
            <person name="Goeker M."/>
        </authorList>
    </citation>
    <scope>NUCLEOTIDE SEQUENCE [LARGE SCALE GENOMIC DNA]</scope>
    <source>
        <strain evidence="10 11">DSM 24875</strain>
    </source>
</reference>
<dbReference type="EMBL" id="QNRK01000047">
    <property type="protein sequence ID" value="RBP03063.1"/>
    <property type="molecule type" value="Genomic_DNA"/>
</dbReference>
<dbReference type="OrthoDB" id="9802795at2"/>
<evidence type="ECO:0000256" key="7">
    <source>
        <dbReference type="SAM" id="MobiDB-lite"/>
    </source>
</evidence>
<dbReference type="PANTHER" id="PTHR30008">
    <property type="entry name" value="EXODEOXYRIBONUCLEASE 7 LARGE SUBUNIT"/>
    <property type="match status" value="1"/>
</dbReference>
<evidence type="ECO:0000256" key="4">
    <source>
        <dbReference type="ARBA" id="ARBA00022839"/>
    </source>
</evidence>
<dbReference type="GO" id="GO:0008855">
    <property type="term" value="F:exodeoxyribonuclease VII activity"/>
    <property type="evidence" value="ECO:0007669"/>
    <property type="project" value="UniProtKB-UniRule"/>
</dbReference>
<feature type="region of interest" description="Disordered" evidence="7">
    <location>
        <begin position="499"/>
        <end position="531"/>
    </location>
</feature>
<dbReference type="InterPro" id="IPR020579">
    <property type="entry name" value="Exonuc_VII_lsu_C"/>
</dbReference>
<protein>
    <recommendedName>
        <fullName evidence="5">Exodeoxyribonuclease 7 large subunit</fullName>
        <ecNumber evidence="5">3.1.11.6</ecNumber>
    </recommendedName>
    <alternativeName>
        <fullName evidence="5">Exodeoxyribonuclease VII large subunit</fullName>
        <shortName evidence="5">Exonuclease VII large subunit</shortName>
    </alternativeName>
</protein>
<gene>
    <name evidence="5" type="primary">xseA</name>
    <name evidence="10" type="ORF">DFR50_14736</name>
</gene>
<dbReference type="Proteomes" id="UP000253529">
    <property type="component" value="Unassembled WGS sequence"/>
</dbReference>
<dbReference type="CDD" id="cd04489">
    <property type="entry name" value="ExoVII_LU_OBF"/>
    <property type="match status" value="1"/>
</dbReference>
<feature type="domain" description="Exonuclease VII large subunit C-terminal" evidence="8">
    <location>
        <begin position="131"/>
        <end position="494"/>
    </location>
</feature>
<dbReference type="RefSeq" id="WP_113893071.1">
    <property type="nucleotide sequence ID" value="NZ_QNRK01000047.1"/>
</dbReference>
<evidence type="ECO:0000256" key="5">
    <source>
        <dbReference type="HAMAP-Rule" id="MF_00378"/>
    </source>
</evidence>
<keyword evidence="3 5" id="KW-0378">Hydrolase</keyword>
<dbReference type="GO" id="GO:0009318">
    <property type="term" value="C:exodeoxyribonuclease VII complex"/>
    <property type="evidence" value="ECO:0007669"/>
    <property type="project" value="UniProtKB-UniRule"/>
</dbReference>
<keyword evidence="2 5" id="KW-0540">Nuclease</keyword>
<dbReference type="GO" id="GO:0003676">
    <property type="term" value="F:nucleic acid binding"/>
    <property type="evidence" value="ECO:0007669"/>
    <property type="project" value="InterPro"/>
</dbReference>
<dbReference type="GO" id="GO:0005737">
    <property type="term" value="C:cytoplasm"/>
    <property type="evidence" value="ECO:0007669"/>
    <property type="project" value="UniProtKB-SubCell"/>
</dbReference>
<name>A0A366EKZ9_9HYPH</name>
<keyword evidence="4 5" id="KW-0269">Exonuclease</keyword>
<keyword evidence="11" id="KW-1185">Reference proteome</keyword>
<dbReference type="EC" id="3.1.11.6" evidence="5"/>